<dbReference type="NCBIfam" id="NF007958">
    <property type="entry name" value="PRK10677.1"/>
    <property type="match status" value="1"/>
</dbReference>
<evidence type="ECO:0000256" key="1">
    <source>
        <dbReference type="ARBA" id="ARBA00009175"/>
    </source>
</evidence>
<comment type="subunit">
    <text evidence="5">The complex is composed of two ATP-binding proteins (ModC), two transmembrane proteins (ModB) and a solute-binding protein (ModA).</text>
</comment>
<keyword evidence="2 6" id="KW-0500">Molybdenum</keyword>
<sequence length="272" mass="29504">MFETRARRPRSPRHAALISGISLSVALSLAPLAQAAPGVRVFAAASLTDALDRAIAHYESRHDVDIVPVYASSSTAARQIARGAPADLFFSANVRWMDWLAEQGIELGLRNDVVQNRLAVIAARDSDLSDVTPGRGQALDALLDEGQRLAVGDPDHVPAGIYTRQALQALREWDALEPRLARADNVRAALALVERGETPLGIVYRTDAQASDKVRLLGLFPDDSHDPIVYPLALIDPPASDEARDFQQWLQGDVAQAIFSDFGFAPADDARR</sequence>
<feature type="binding site" evidence="6">
    <location>
        <position position="46"/>
    </location>
    <ligand>
        <name>molybdate</name>
        <dbReference type="ChEBI" id="CHEBI:36264"/>
    </ligand>
</feature>
<dbReference type="GO" id="GO:0015689">
    <property type="term" value="P:molybdate ion transport"/>
    <property type="evidence" value="ECO:0007669"/>
    <property type="project" value="InterPro"/>
</dbReference>
<dbReference type="RefSeq" id="WP_072822611.1">
    <property type="nucleotide sequence ID" value="NZ_FQUJ01000008.1"/>
</dbReference>
<gene>
    <name evidence="8" type="ORF">SAMN02745148_02143</name>
</gene>
<dbReference type="GO" id="GO:0046872">
    <property type="term" value="F:metal ion binding"/>
    <property type="evidence" value="ECO:0007669"/>
    <property type="project" value="UniProtKB-KW"/>
</dbReference>
<dbReference type="EMBL" id="FQUJ01000008">
    <property type="protein sequence ID" value="SHF24057.1"/>
    <property type="molecule type" value="Genomic_DNA"/>
</dbReference>
<dbReference type="NCBIfam" id="TIGR01256">
    <property type="entry name" value="modA"/>
    <property type="match status" value="1"/>
</dbReference>
<dbReference type="AlphaFoldDB" id="A0A1M5A1S5"/>
<dbReference type="PIRSF" id="PIRSF004846">
    <property type="entry name" value="ModA"/>
    <property type="match status" value="1"/>
</dbReference>
<dbReference type="STRING" id="1121942.SAMN02745148_02143"/>
<evidence type="ECO:0000256" key="7">
    <source>
        <dbReference type="SAM" id="SignalP"/>
    </source>
</evidence>
<organism evidence="8 9">
    <name type="scientific">Modicisalibacter ilicicola DSM 19980</name>
    <dbReference type="NCBI Taxonomy" id="1121942"/>
    <lineage>
        <taxon>Bacteria</taxon>
        <taxon>Pseudomonadati</taxon>
        <taxon>Pseudomonadota</taxon>
        <taxon>Gammaproteobacteria</taxon>
        <taxon>Oceanospirillales</taxon>
        <taxon>Halomonadaceae</taxon>
        <taxon>Modicisalibacter</taxon>
    </lineage>
</organism>
<accession>A0A1M5A1S5</accession>
<dbReference type="PANTHER" id="PTHR30632:SF17">
    <property type="entry name" value="MOLYBDATE-BINDING PROTEIN MODA"/>
    <property type="match status" value="1"/>
</dbReference>
<dbReference type="PANTHER" id="PTHR30632">
    <property type="entry name" value="MOLYBDATE-BINDING PERIPLASMIC PROTEIN"/>
    <property type="match status" value="1"/>
</dbReference>
<reference evidence="8 9" key="1">
    <citation type="submission" date="2016-11" db="EMBL/GenBank/DDBJ databases">
        <authorList>
            <person name="Jaros S."/>
            <person name="Januszkiewicz K."/>
            <person name="Wedrychowicz H."/>
        </authorList>
    </citation>
    <scope>NUCLEOTIDE SEQUENCE [LARGE SCALE GENOMIC DNA]</scope>
    <source>
        <strain evidence="8 9">DSM 19980</strain>
    </source>
</reference>
<keyword evidence="9" id="KW-1185">Reference proteome</keyword>
<dbReference type="GO" id="GO:0030288">
    <property type="term" value="C:outer membrane-bounded periplasmic space"/>
    <property type="evidence" value="ECO:0007669"/>
    <property type="project" value="TreeGrafter"/>
</dbReference>
<evidence type="ECO:0000313" key="9">
    <source>
        <dbReference type="Proteomes" id="UP000184346"/>
    </source>
</evidence>
<dbReference type="GO" id="GO:1901359">
    <property type="term" value="F:tungstate binding"/>
    <property type="evidence" value="ECO:0007669"/>
    <property type="project" value="UniProtKB-ARBA"/>
</dbReference>
<evidence type="ECO:0000256" key="6">
    <source>
        <dbReference type="PIRSR" id="PIRSR004846-1"/>
    </source>
</evidence>
<dbReference type="Gene3D" id="3.40.190.10">
    <property type="entry name" value="Periplasmic binding protein-like II"/>
    <property type="match status" value="2"/>
</dbReference>
<keyword evidence="3 6" id="KW-0479">Metal-binding</keyword>
<evidence type="ECO:0000313" key="8">
    <source>
        <dbReference type="EMBL" id="SHF24057.1"/>
    </source>
</evidence>
<dbReference type="Pfam" id="PF13531">
    <property type="entry name" value="SBP_bac_11"/>
    <property type="match status" value="1"/>
</dbReference>
<proteinExistence type="inferred from homology"/>
<evidence type="ECO:0000256" key="4">
    <source>
        <dbReference type="ARBA" id="ARBA00022729"/>
    </source>
</evidence>
<dbReference type="SUPFAM" id="SSF53850">
    <property type="entry name" value="Periplasmic binding protein-like II"/>
    <property type="match status" value="1"/>
</dbReference>
<dbReference type="InterPro" id="IPR050682">
    <property type="entry name" value="ModA/WtpA"/>
</dbReference>
<dbReference type="FunFam" id="3.40.190.10:FF:000035">
    <property type="entry name" value="Molybdate ABC transporter substrate-binding protein"/>
    <property type="match status" value="1"/>
</dbReference>
<evidence type="ECO:0000256" key="3">
    <source>
        <dbReference type="ARBA" id="ARBA00022723"/>
    </source>
</evidence>
<dbReference type="GO" id="GO:0030973">
    <property type="term" value="F:molybdate ion binding"/>
    <property type="evidence" value="ECO:0007669"/>
    <property type="project" value="TreeGrafter"/>
</dbReference>
<dbReference type="InterPro" id="IPR005950">
    <property type="entry name" value="ModA"/>
</dbReference>
<feature type="binding site" evidence="6">
    <location>
        <position position="73"/>
    </location>
    <ligand>
        <name>molybdate</name>
        <dbReference type="ChEBI" id="CHEBI:36264"/>
    </ligand>
</feature>
<name>A0A1M5A1S5_9GAMM</name>
<comment type="similarity">
    <text evidence="1">Belongs to the bacterial solute-binding protein ModA family.</text>
</comment>
<keyword evidence="4 7" id="KW-0732">Signal</keyword>
<feature type="signal peptide" evidence="7">
    <location>
        <begin position="1"/>
        <end position="35"/>
    </location>
</feature>
<protein>
    <submittedName>
        <fullName evidence="8">Molybdate transport system substrate-binding protein</fullName>
    </submittedName>
</protein>
<feature type="binding site" evidence="6">
    <location>
        <position position="186"/>
    </location>
    <ligand>
        <name>molybdate</name>
        <dbReference type="ChEBI" id="CHEBI:36264"/>
    </ligand>
</feature>
<feature type="binding site" evidence="6">
    <location>
        <position position="204"/>
    </location>
    <ligand>
        <name>molybdate</name>
        <dbReference type="ChEBI" id="CHEBI:36264"/>
    </ligand>
</feature>
<evidence type="ECO:0000256" key="2">
    <source>
        <dbReference type="ARBA" id="ARBA00022505"/>
    </source>
</evidence>
<evidence type="ECO:0000256" key="5">
    <source>
        <dbReference type="ARBA" id="ARBA00062515"/>
    </source>
</evidence>
<dbReference type="OrthoDB" id="9785015at2"/>
<feature type="chain" id="PRO_5012861115" evidence="7">
    <location>
        <begin position="36"/>
        <end position="272"/>
    </location>
</feature>
<feature type="binding site" evidence="6">
    <location>
        <position position="159"/>
    </location>
    <ligand>
        <name>molybdate</name>
        <dbReference type="ChEBI" id="CHEBI:36264"/>
    </ligand>
</feature>
<dbReference type="Proteomes" id="UP000184346">
    <property type="component" value="Unassembled WGS sequence"/>
</dbReference>